<comment type="caution">
    <text evidence="3">The sequence shown here is derived from an EMBL/GenBank/DDBJ whole genome shotgun (WGS) entry which is preliminary data.</text>
</comment>
<protein>
    <submittedName>
        <fullName evidence="3">DUF1311 domain-containing protein</fullName>
    </submittedName>
</protein>
<proteinExistence type="predicted"/>
<dbReference type="Pfam" id="PF07007">
    <property type="entry name" value="LprI"/>
    <property type="match status" value="1"/>
</dbReference>
<feature type="signal peptide" evidence="1">
    <location>
        <begin position="1"/>
        <end position="20"/>
    </location>
</feature>
<dbReference type="RefSeq" id="WP_207349723.1">
    <property type="nucleotide sequence ID" value="NZ_JAFMPY010000004.1"/>
</dbReference>
<organism evidence="3 4">
    <name type="scientific">Jiella sonneratiae</name>
    <dbReference type="NCBI Taxonomy" id="2816856"/>
    <lineage>
        <taxon>Bacteria</taxon>
        <taxon>Pseudomonadati</taxon>
        <taxon>Pseudomonadota</taxon>
        <taxon>Alphaproteobacteria</taxon>
        <taxon>Hyphomicrobiales</taxon>
        <taxon>Aurantimonadaceae</taxon>
        <taxon>Jiella</taxon>
    </lineage>
</organism>
<evidence type="ECO:0000256" key="1">
    <source>
        <dbReference type="SAM" id="SignalP"/>
    </source>
</evidence>
<evidence type="ECO:0000313" key="3">
    <source>
        <dbReference type="EMBL" id="MBO0903104.1"/>
    </source>
</evidence>
<feature type="chain" id="PRO_5047172157" evidence="1">
    <location>
        <begin position="21"/>
        <end position="172"/>
    </location>
</feature>
<name>A0ABS3J099_9HYPH</name>
<gene>
    <name evidence="3" type="ORF">J1C47_05585</name>
</gene>
<keyword evidence="1" id="KW-0732">Signal</keyword>
<dbReference type="InterPro" id="IPR009739">
    <property type="entry name" value="LprI-like_N"/>
</dbReference>
<evidence type="ECO:0000313" key="4">
    <source>
        <dbReference type="Proteomes" id="UP000664288"/>
    </source>
</evidence>
<keyword evidence="4" id="KW-1185">Reference proteome</keyword>
<sequence length="172" mass="18154">MRRFTIILVPILLFAHPAVAAGPTVAADAAQLKGCVEEASEGPASCIEAVVTPCVDGLSSPTDQDVVACYERETKAWDALLNANYQASLDDAKSYDADVKANGGDAGAADSLKTAQRAWIAFRDAECDRLYNRNIDGTIRFSVFAVCQNRLTAERAIALRDEAGGEGEGGGN</sequence>
<dbReference type="EMBL" id="JAFMPY010000004">
    <property type="protein sequence ID" value="MBO0903104.1"/>
    <property type="molecule type" value="Genomic_DNA"/>
</dbReference>
<evidence type="ECO:0000259" key="2">
    <source>
        <dbReference type="Pfam" id="PF07007"/>
    </source>
</evidence>
<accession>A0ABS3J099</accession>
<dbReference type="Proteomes" id="UP000664288">
    <property type="component" value="Unassembled WGS sequence"/>
</dbReference>
<dbReference type="Gene3D" id="1.20.1270.180">
    <property type="match status" value="1"/>
</dbReference>
<reference evidence="3 4" key="1">
    <citation type="submission" date="2021-03" db="EMBL/GenBank/DDBJ databases">
        <title>Whole genome sequence of Jiella sp. MQZ13P-4.</title>
        <authorList>
            <person name="Tuo L."/>
        </authorList>
    </citation>
    <scope>NUCLEOTIDE SEQUENCE [LARGE SCALE GENOMIC DNA]</scope>
    <source>
        <strain evidence="3 4">MQZ13P-4</strain>
    </source>
</reference>
<feature type="domain" description="Lysozyme inhibitor LprI-like N-terminal" evidence="2">
    <location>
        <begin position="60"/>
        <end position="159"/>
    </location>
</feature>